<evidence type="ECO:0000256" key="2">
    <source>
        <dbReference type="SAM" id="Phobius"/>
    </source>
</evidence>
<organism evidence="3 4">
    <name type="scientific">Nocardioides marmoribigeumensis</name>
    <dbReference type="NCBI Taxonomy" id="433649"/>
    <lineage>
        <taxon>Bacteria</taxon>
        <taxon>Bacillati</taxon>
        <taxon>Actinomycetota</taxon>
        <taxon>Actinomycetes</taxon>
        <taxon>Propionibacteriales</taxon>
        <taxon>Nocardioidaceae</taxon>
        <taxon>Nocardioides</taxon>
    </lineage>
</organism>
<evidence type="ECO:0008006" key="5">
    <source>
        <dbReference type="Google" id="ProtNLM"/>
    </source>
</evidence>
<comment type="caution">
    <text evidence="3">The sequence shown here is derived from an EMBL/GenBank/DDBJ whole genome shotgun (WGS) entry which is preliminary data.</text>
</comment>
<accession>A0ABU2BPI7</accession>
<keyword evidence="2" id="KW-0472">Membrane</keyword>
<protein>
    <recommendedName>
        <fullName evidence="5">DUF308 domain-containing protein</fullName>
    </recommendedName>
</protein>
<feature type="compositionally biased region" description="Basic and acidic residues" evidence="1">
    <location>
        <begin position="1"/>
        <end position="19"/>
    </location>
</feature>
<feature type="transmembrane region" description="Helical" evidence="2">
    <location>
        <begin position="127"/>
        <end position="145"/>
    </location>
</feature>
<dbReference type="EMBL" id="JAVDYG010000001">
    <property type="protein sequence ID" value="MDR7360537.1"/>
    <property type="molecule type" value="Genomic_DNA"/>
</dbReference>
<keyword evidence="2" id="KW-0812">Transmembrane</keyword>
<sequence>MPDNPADRDPDEPDAPREEPELDFEAEFSRLIADWGPTPDVEEVRKEARPSPPPASSDDSLKRLLRQAWPDEQPTRPAAEDEAHFEPPPPPPIPRPEPRRLAAWIALFGAPILGLLLLISPLAMPSYVGYGLFVSFVGGFGYLVWTMGAGRGHDGWDDGARL</sequence>
<dbReference type="RefSeq" id="WP_310297136.1">
    <property type="nucleotide sequence ID" value="NZ_BAAAPS010000006.1"/>
</dbReference>
<evidence type="ECO:0000313" key="3">
    <source>
        <dbReference type="EMBL" id="MDR7360537.1"/>
    </source>
</evidence>
<keyword evidence="2" id="KW-1133">Transmembrane helix</keyword>
<feature type="compositionally biased region" description="Pro residues" evidence="1">
    <location>
        <begin position="86"/>
        <end position="95"/>
    </location>
</feature>
<proteinExistence type="predicted"/>
<name>A0ABU2BPI7_9ACTN</name>
<gene>
    <name evidence="3" type="ORF">J2S63_000090</name>
</gene>
<reference evidence="3 4" key="1">
    <citation type="submission" date="2023-07" db="EMBL/GenBank/DDBJ databases">
        <title>Sequencing the genomes of 1000 actinobacteria strains.</title>
        <authorList>
            <person name="Klenk H.-P."/>
        </authorList>
    </citation>
    <scope>NUCLEOTIDE SEQUENCE [LARGE SCALE GENOMIC DNA]</scope>
    <source>
        <strain evidence="3 4">DSM 19426</strain>
    </source>
</reference>
<feature type="transmembrane region" description="Helical" evidence="2">
    <location>
        <begin position="101"/>
        <end position="121"/>
    </location>
</feature>
<dbReference type="Proteomes" id="UP001183648">
    <property type="component" value="Unassembled WGS sequence"/>
</dbReference>
<keyword evidence="4" id="KW-1185">Reference proteome</keyword>
<feature type="region of interest" description="Disordered" evidence="1">
    <location>
        <begin position="1"/>
        <end position="96"/>
    </location>
</feature>
<evidence type="ECO:0000256" key="1">
    <source>
        <dbReference type="SAM" id="MobiDB-lite"/>
    </source>
</evidence>
<evidence type="ECO:0000313" key="4">
    <source>
        <dbReference type="Proteomes" id="UP001183648"/>
    </source>
</evidence>